<reference evidence="1" key="1">
    <citation type="submission" date="2013-07" db="EMBL/GenBank/DDBJ databases">
        <title>The genome of an arbuscular mycorrhizal fungus provides insights into the evolution of the oldest plant symbiosis.</title>
        <authorList>
            <consortium name="DOE Joint Genome Institute"/>
            <person name="Tisserant E."/>
            <person name="Malbreil M."/>
            <person name="Kuo A."/>
            <person name="Kohler A."/>
            <person name="Symeonidi A."/>
            <person name="Balestrini R."/>
            <person name="Charron P."/>
            <person name="Duensing N."/>
            <person name="Frei-dit-Frey N."/>
            <person name="Gianinazzi-Pearson V."/>
            <person name="Gilbert B."/>
            <person name="Handa Y."/>
            <person name="Hijri M."/>
            <person name="Kaul R."/>
            <person name="Kawaguchi M."/>
            <person name="Krajinski F."/>
            <person name="Lammers P."/>
            <person name="Lapierre D."/>
            <person name="Masclaux F.G."/>
            <person name="Murat C."/>
            <person name="Morin E."/>
            <person name="Ndikumana S."/>
            <person name="Pagni M."/>
            <person name="Petitpierre D."/>
            <person name="Requena N."/>
            <person name="Rosikiewicz P."/>
            <person name="Riley R."/>
            <person name="Saito K."/>
            <person name="San Clemente H."/>
            <person name="Shapiro H."/>
            <person name="van Tuinen D."/>
            <person name="Becard G."/>
            <person name="Bonfante P."/>
            <person name="Paszkowski U."/>
            <person name="Shachar-Hill Y."/>
            <person name="Young J.P."/>
            <person name="Sanders I.R."/>
            <person name="Henrissat B."/>
            <person name="Rensing S.A."/>
            <person name="Grigoriev I.V."/>
            <person name="Corradi N."/>
            <person name="Roux C."/>
            <person name="Martin F."/>
        </authorList>
    </citation>
    <scope>NUCLEOTIDE SEQUENCE</scope>
    <source>
        <strain evidence="1">DAOM 197198</strain>
    </source>
</reference>
<proteinExistence type="predicted"/>
<evidence type="ECO:0000313" key="1">
    <source>
        <dbReference type="EMBL" id="ERZ98788.1"/>
    </source>
</evidence>
<dbReference type="EMBL" id="KI298504">
    <property type="protein sequence ID" value="ERZ98788.1"/>
    <property type="molecule type" value="Genomic_DNA"/>
</dbReference>
<name>U9SS58_RHIID</name>
<dbReference type="AlphaFoldDB" id="U9SS58"/>
<dbReference type="HOGENOM" id="CLU_2575109_0_0_1"/>
<protein>
    <submittedName>
        <fullName evidence="1">Uncharacterized protein</fullName>
    </submittedName>
</protein>
<sequence>MSLDPTVATCALSSSYLFNRIIRGVMDLLYSNLDVARDIHWKSIAVSSSKCLMACLYCGLRVLDQVREGRCCDLVDFLTFW</sequence>
<organism evidence="1">
    <name type="scientific">Rhizophagus irregularis (strain DAOM 181602 / DAOM 197198 / MUCL 43194)</name>
    <name type="common">Arbuscular mycorrhizal fungus</name>
    <name type="synonym">Glomus intraradices</name>
    <dbReference type="NCBI Taxonomy" id="747089"/>
    <lineage>
        <taxon>Eukaryota</taxon>
        <taxon>Fungi</taxon>
        <taxon>Fungi incertae sedis</taxon>
        <taxon>Mucoromycota</taxon>
        <taxon>Glomeromycotina</taxon>
        <taxon>Glomeromycetes</taxon>
        <taxon>Glomerales</taxon>
        <taxon>Glomeraceae</taxon>
        <taxon>Rhizophagus</taxon>
    </lineage>
</organism>
<gene>
    <name evidence="1" type="ORF">GLOINDRAFT_10194</name>
</gene>
<accession>U9SS58</accession>